<dbReference type="Pfam" id="PF00207">
    <property type="entry name" value="A2M"/>
    <property type="match status" value="1"/>
</dbReference>
<dbReference type="InterPro" id="IPR019742">
    <property type="entry name" value="MacrogloblnA2_CS"/>
</dbReference>
<keyword evidence="4" id="KW-0646">Protease inhibitor</keyword>
<dbReference type="Gene3D" id="2.60.40.1940">
    <property type="match status" value="1"/>
</dbReference>
<dbReference type="Pfam" id="PF07703">
    <property type="entry name" value="A2M_BRD"/>
    <property type="match status" value="1"/>
</dbReference>
<feature type="domain" description="Alpha-macroglobulin receptor-binding" evidence="12">
    <location>
        <begin position="1355"/>
        <end position="1442"/>
    </location>
</feature>
<evidence type="ECO:0000256" key="2">
    <source>
        <dbReference type="ARBA" id="ARBA00010952"/>
    </source>
</evidence>
<dbReference type="SUPFAM" id="SSF81296">
    <property type="entry name" value="E set domains"/>
    <property type="match status" value="1"/>
</dbReference>
<dbReference type="SUPFAM" id="SSF48239">
    <property type="entry name" value="Terpenoid cyclases/Protein prenyltransferases"/>
    <property type="match status" value="1"/>
</dbReference>
<dbReference type="FunFam" id="2.60.40.1930:FF:000001">
    <property type="entry name" value="CD109 isoform 3"/>
    <property type="match status" value="1"/>
</dbReference>
<evidence type="ECO:0000256" key="9">
    <source>
        <dbReference type="SAM" id="SignalP"/>
    </source>
</evidence>
<evidence type="ECO:0000256" key="6">
    <source>
        <dbReference type="ARBA" id="ARBA00022900"/>
    </source>
</evidence>
<keyword evidence="5 9" id="KW-0732">Signal</keyword>
<dbReference type="Gene3D" id="2.20.130.20">
    <property type="match status" value="1"/>
</dbReference>
<keyword evidence="3" id="KW-0964">Secreted</keyword>
<dbReference type="SMART" id="SM01361">
    <property type="entry name" value="A2M_recep"/>
    <property type="match status" value="1"/>
</dbReference>
<accession>A0A9W7T882</accession>
<dbReference type="Gene3D" id="1.50.10.20">
    <property type="match status" value="1"/>
</dbReference>
<evidence type="ECO:0000256" key="1">
    <source>
        <dbReference type="ARBA" id="ARBA00004613"/>
    </source>
</evidence>
<dbReference type="Pfam" id="PF01835">
    <property type="entry name" value="MG2"/>
    <property type="match status" value="1"/>
</dbReference>
<dbReference type="SMART" id="SM01360">
    <property type="entry name" value="A2M"/>
    <property type="match status" value="1"/>
</dbReference>
<keyword evidence="7" id="KW-1015">Disulfide bond</keyword>
<dbReference type="SUPFAM" id="SSF49373">
    <property type="entry name" value="Invasin/intimin cell-adhesion fragments"/>
    <property type="match status" value="1"/>
</dbReference>
<dbReference type="PROSITE" id="PS00477">
    <property type="entry name" value="ALPHA_2_MACROGLOBULIN"/>
    <property type="match status" value="1"/>
</dbReference>
<proteinExistence type="inferred from homology"/>
<dbReference type="InterPro" id="IPR036595">
    <property type="entry name" value="A-macroglobulin_rcpt-bd_sf"/>
</dbReference>
<protein>
    <submittedName>
        <fullName evidence="13">Alpha-2-macroglobulin-like protein 1</fullName>
    </submittedName>
</protein>
<comment type="subcellular location">
    <subcellularLocation>
        <location evidence="1">Secreted</location>
    </subcellularLocation>
</comment>
<dbReference type="SMART" id="SM01359">
    <property type="entry name" value="A2M_N_2"/>
    <property type="match status" value="1"/>
</dbReference>
<feature type="domain" description="Alpha-2-macroglobulin bait region" evidence="10">
    <location>
        <begin position="452"/>
        <end position="602"/>
    </location>
</feature>
<evidence type="ECO:0000256" key="5">
    <source>
        <dbReference type="ARBA" id="ARBA00022729"/>
    </source>
</evidence>
<dbReference type="GO" id="GO:0007399">
    <property type="term" value="P:nervous system development"/>
    <property type="evidence" value="ECO:0007669"/>
    <property type="project" value="UniProtKB-ARBA"/>
</dbReference>
<dbReference type="PANTHER" id="PTHR11412">
    <property type="entry name" value="MACROGLOBULIN / COMPLEMENT"/>
    <property type="match status" value="1"/>
</dbReference>
<evidence type="ECO:0000256" key="7">
    <source>
        <dbReference type="ARBA" id="ARBA00023157"/>
    </source>
</evidence>
<dbReference type="InterPro" id="IPR041555">
    <property type="entry name" value="MG3"/>
</dbReference>
<dbReference type="InterPro" id="IPR047565">
    <property type="entry name" value="Alpha-macroglob_thiol-ester_cl"/>
</dbReference>
<evidence type="ECO:0000259" key="12">
    <source>
        <dbReference type="SMART" id="SM01361"/>
    </source>
</evidence>
<dbReference type="Pfam" id="PF17791">
    <property type="entry name" value="MG3"/>
    <property type="match status" value="1"/>
</dbReference>
<dbReference type="InterPro" id="IPR011626">
    <property type="entry name" value="Alpha-macroglobulin_TED"/>
</dbReference>
<evidence type="ECO:0000259" key="11">
    <source>
        <dbReference type="SMART" id="SM01360"/>
    </source>
</evidence>
<name>A0A9W7T882_TRIRA</name>
<dbReference type="SMART" id="SM01419">
    <property type="entry name" value="Thiol-ester_cl"/>
    <property type="match status" value="1"/>
</dbReference>
<dbReference type="InterPro" id="IPR040839">
    <property type="entry name" value="MG4"/>
</dbReference>
<dbReference type="Gene3D" id="2.60.40.690">
    <property type="entry name" value="Alpha-macroglobulin, receptor-binding domain"/>
    <property type="match status" value="1"/>
</dbReference>
<keyword evidence="14" id="KW-1185">Reference proteome</keyword>
<feature type="signal peptide" evidence="9">
    <location>
        <begin position="1"/>
        <end position="20"/>
    </location>
</feature>
<feature type="chain" id="PRO_5040727215" evidence="9">
    <location>
        <begin position="21"/>
        <end position="1448"/>
    </location>
</feature>
<dbReference type="CDD" id="cd02897">
    <property type="entry name" value="A2M_2"/>
    <property type="match status" value="1"/>
</dbReference>
<evidence type="ECO:0000256" key="8">
    <source>
        <dbReference type="ARBA" id="ARBA00023180"/>
    </source>
</evidence>
<dbReference type="Gene3D" id="2.60.40.10">
    <property type="entry name" value="Immunoglobulins"/>
    <property type="match status" value="2"/>
</dbReference>
<keyword evidence="6" id="KW-0722">Serine protease inhibitor</keyword>
<comment type="caution">
    <text evidence="13">The sequence shown here is derived from an EMBL/GenBank/DDBJ whole genome shotgun (WGS) entry which is preliminary data.</text>
</comment>
<dbReference type="Pfam" id="PF17789">
    <property type="entry name" value="MG4"/>
    <property type="match status" value="1"/>
</dbReference>
<dbReference type="InterPro" id="IPR001599">
    <property type="entry name" value="Macroglobln_a2"/>
</dbReference>
<dbReference type="InterPro" id="IPR014756">
    <property type="entry name" value="Ig_E-set"/>
</dbReference>
<dbReference type="Gene3D" id="2.60.40.1930">
    <property type="match status" value="2"/>
</dbReference>
<dbReference type="InterPro" id="IPR011625">
    <property type="entry name" value="A2M_N_BRD"/>
</dbReference>
<dbReference type="SUPFAM" id="SSF49410">
    <property type="entry name" value="Alpha-macroglobulin receptor domain"/>
    <property type="match status" value="1"/>
</dbReference>
<dbReference type="InterPro" id="IPR050473">
    <property type="entry name" value="A2M/Complement_sys"/>
</dbReference>
<dbReference type="InterPro" id="IPR041813">
    <property type="entry name" value="A2M_TED"/>
</dbReference>
<dbReference type="Gene3D" id="2.60.120.1540">
    <property type="match status" value="1"/>
</dbReference>
<dbReference type="InterPro" id="IPR008964">
    <property type="entry name" value="Invasin/intimin_cell_adhesion"/>
</dbReference>
<keyword evidence="8" id="KW-0325">Glycoprotein</keyword>
<dbReference type="OrthoDB" id="9998011at2759"/>
<dbReference type="Proteomes" id="UP001059041">
    <property type="component" value="Linkage Group LG23"/>
</dbReference>
<reference evidence="13" key="1">
    <citation type="submission" date="2021-02" db="EMBL/GenBank/DDBJ databases">
        <title>Comparative genomics reveals that relaxation of natural selection precedes convergent phenotypic evolution of cavefish.</title>
        <authorList>
            <person name="Peng Z."/>
        </authorList>
    </citation>
    <scope>NUCLEOTIDE SEQUENCE</scope>
    <source>
        <tissue evidence="13">Muscle</tissue>
    </source>
</reference>
<dbReference type="Pfam" id="PF07677">
    <property type="entry name" value="A2M_recep"/>
    <property type="match status" value="1"/>
</dbReference>
<dbReference type="InterPro" id="IPR013783">
    <property type="entry name" value="Ig-like_fold"/>
</dbReference>
<dbReference type="InterPro" id="IPR008930">
    <property type="entry name" value="Terpenoid_cyclase/PrenylTrfase"/>
</dbReference>
<evidence type="ECO:0000313" key="13">
    <source>
        <dbReference type="EMBL" id="KAI7792284.1"/>
    </source>
</evidence>
<comment type="similarity">
    <text evidence="2">Belongs to the protease inhibitor I39 (alpha-2-macroglobulin) family.</text>
</comment>
<dbReference type="EMBL" id="JAFHDT010000023">
    <property type="protein sequence ID" value="KAI7792284.1"/>
    <property type="molecule type" value="Genomic_DNA"/>
</dbReference>
<dbReference type="GO" id="GO:0004867">
    <property type="term" value="F:serine-type endopeptidase inhibitor activity"/>
    <property type="evidence" value="ECO:0007669"/>
    <property type="project" value="UniProtKB-KW"/>
</dbReference>
<dbReference type="InterPro" id="IPR009048">
    <property type="entry name" value="A-macroglobulin_rcpt-bd"/>
</dbReference>
<evidence type="ECO:0000256" key="3">
    <source>
        <dbReference type="ARBA" id="ARBA00022525"/>
    </source>
</evidence>
<gene>
    <name evidence="13" type="ORF">IRJ41_001839</name>
</gene>
<dbReference type="FunFam" id="1.50.10.20:FF:000001">
    <property type="entry name" value="CD109 isoform 1"/>
    <property type="match status" value="1"/>
</dbReference>
<dbReference type="InterPro" id="IPR002890">
    <property type="entry name" value="MG2"/>
</dbReference>
<dbReference type="Pfam" id="PF07678">
    <property type="entry name" value="TED_complement"/>
    <property type="match status" value="1"/>
</dbReference>
<organism evidence="13 14">
    <name type="scientific">Triplophysa rosa</name>
    <name type="common">Cave loach</name>
    <dbReference type="NCBI Taxonomy" id="992332"/>
    <lineage>
        <taxon>Eukaryota</taxon>
        <taxon>Metazoa</taxon>
        <taxon>Chordata</taxon>
        <taxon>Craniata</taxon>
        <taxon>Vertebrata</taxon>
        <taxon>Euteleostomi</taxon>
        <taxon>Actinopterygii</taxon>
        <taxon>Neopterygii</taxon>
        <taxon>Teleostei</taxon>
        <taxon>Ostariophysi</taxon>
        <taxon>Cypriniformes</taxon>
        <taxon>Nemacheilidae</taxon>
        <taxon>Triplophysa</taxon>
    </lineage>
</organism>
<feature type="domain" description="Alpha-2-macroglobulin" evidence="11">
    <location>
        <begin position="741"/>
        <end position="830"/>
    </location>
</feature>
<dbReference type="PANTHER" id="PTHR11412:SF160">
    <property type="entry name" value="ALPHA-2-MACROGLOBULIN-LIKE PROTEIN 1"/>
    <property type="match status" value="1"/>
</dbReference>
<sequence length="1448" mass="160422">MRVLVTLLTLLLLQYDSTCGATDPTYLVAVTSQAVSGTTETLCAHIHEPSTTLSLVVTLSSDYAFVSTILKENSIRSNFYKCVPFQVPVVLVDTVATVYVKIEGASTPLSKKTQILIKPPMKLIFIQTDKPIYKPGETVKFRIVSLDFNFLTRNQKFQTVELQDPKSNRIGQWLNRTTRDGILDLFHRMTPQAAEGNYVITAWDEKNQQTTQYFEIKGYVLPKFEVNVNLPPVLTPTNKEFILNICARYTYGKGVQGSVTAEVCGTSYSYNWYRQSTPKTCRTYVIKTDKTGCASQVINLSEYGMSPGGYFQINYKVEEDGTGITVEGSAGVSYSSDVITVSFVDAADVYKPGIAYGGKVLVTDVYNKPLKGQTVYLFVNYDFISVNMTLTTDSNGTAYFSLDTTVWLSQPAYLQARHIEDKLQNGFWPAAISYNGGSLSLRPFYSKSKSFLKLILTLNPLSCAIDANVEASYIIQGSALKKGQKTLDVFYMVFSKGSMAQNGRVSVNVQFEMENKGKLSFTLKKTTALSPFAQVIVYTLLPNGETVADSWNYPIEQCLPNKVSLTFSSSMAMPKDTTTLNLKAQPGSLCSIRSIDQSVLLLKPEAQLNAAFVFGMLPVQMLGDYPYQVSEYNEDPCIPRDEHPIDPPVLVRDPIGPPMLARARPSLIYYPNRNGNDAYSTFKGIGVKIATNSDVKEPVYCYDYRRPAMDAQPNVRNEMMAFGPPVEKTVQNLIRKSFPETWIWDLVPVGRSGSVPLTKTVPDTITKWATDAFCTSSVGFGVAPSTALTAFLPFFVSLTLPYSVIRGEELTLKATVFNYLSKCIMVKVTLENSDKFSALPCNGCSYTQCLCAEEGKTFEWTVTASVLGAVKVTVRAETVKTQERCGNEVVTVPEGRRVDTVVQSFLVEAEGVKQIITQNELICLTGNQVNTNVSLKLPEVVVKDSEKSFVTVLGDLISHALKNIADLLRMPYGCGEQNMLNFAPNIYILQYLESSGLLTPDILARAKTYLETGYQTQLNYKHDDGSYSAFGNSDPSGHSWLTAYVMKIFRGAKKYVFVDETNIDQAKNWLGQHQQGDGCFITVGILYHNDMKGGVSDDVTLTAYIVAALLELGMTTTDPMVTQGLVCLKEASSNLDNTYFIALAAYTFTLAGDQEMRQMLISNLDNRVKRDGVGRYWTQTNGQLTGSLDVEMTSYVLLALLSGPTLPSFELDYSATIVHWLAKKQNAFGGFSSSQDTVVALHALAKYSAATYSPTGTVVVNVTSPSNQKYNFIVNQSNRLLYQERQLQPPTGNFTLATRGQGCVFVQFALHYNVLPSNSLAFSILTDATSTCERKRFYSVELAFTVRYNGPREETNMVIIDVKLLSGFVLDSSSLQALQQDSRIKLVEQNEGHVMLYLDGMKKEEKSFTMTLLQNVVVKNLKPAVVTVYDYYKTSEGAVKQYTSPCVK</sequence>
<evidence type="ECO:0000256" key="4">
    <source>
        <dbReference type="ARBA" id="ARBA00022690"/>
    </source>
</evidence>
<evidence type="ECO:0000313" key="14">
    <source>
        <dbReference type="Proteomes" id="UP001059041"/>
    </source>
</evidence>
<dbReference type="GO" id="GO:0005615">
    <property type="term" value="C:extracellular space"/>
    <property type="evidence" value="ECO:0007669"/>
    <property type="project" value="InterPro"/>
</dbReference>
<evidence type="ECO:0000259" key="10">
    <source>
        <dbReference type="SMART" id="SM01359"/>
    </source>
</evidence>